<organism evidence="1">
    <name type="scientific">bioreactor metagenome</name>
    <dbReference type="NCBI Taxonomy" id="1076179"/>
    <lineage>
        <taxon>unclassified sequences</taxon>
        <taxon>metagenomes</taxon>
        <taxon>ecological metagenomes</taxon>
    </lineage>
</organism>
<protein>
    <recommendedName>
        <fullName evidence="2">Outer membrane protein beta-barrel domain-containing protein</fullName>
    </recommendedName>
</protein>
<reference evidence="1" key="1">
    <citation type="submission" date="2019-08" db="EMBL/GenBank/DDBJ databases">
        <authorList>
            <person name="Kucharzyk K."/>
            <person name="Murdoch R.W."/>
            <person name="Higgins S."/>
            <person name="Loffler F."/>
        </authorList>
    </citation>
    <scope>NUCLEOTIDE SEQUENCE</scope>
</reference>
<dbReference type="EMBL" id="VSSQ01001590">
    <property type="protein sequence ID" value="MPM09611.1"/>
    <property type="molecule type" value="Genomic_DNA"/>
</dbReference>
<proteinExistence type="predicted"/>
<evidence type="ECO:0008006" key="2">
    <source>
        <dbReference type="Google" id="ProtNLM"/>
    </source>
</evidence>
<name>A0A644X151_9ZZZZ</name>
<accession>A0A644X151</accession>
<dbReference type="AlphaFoldDB" id="A0A644X151"/>
<gene>
    <name evidence="1" type="ORF">SDC9_55932</name>
</gene>
<comment type="caution">
    <text evidence="1">The sequence shown here is derived from an EMBL/GenBank/DDBJ whole genome shotgun (WGS) entry which is preliminary data.</text>
</comment>
<evidence type="ECO:0000313" key="1">
    <source>
        <dbReference type="EMBL" id="MPM09611.1"/>
    </source>
</evidence>
<sequence>MKKSFLIFVVALFSLISKAQVNTYTTTGVEMKLTGVQLEDTQNPNQIPRFTLWYNFTEYFHFDVAKSFGFFTGIGIENVGFIADYNDSMRTKIKFRSYMATMPLGIKIGNFDKQDPMFFFAGGAISVPFHYKEKVFFNDKKDNVFHEWFSSRTNFLQPSAFAGFTFPNKMSLKVEYFFENFMNRGFTENTGGVDIKSYEHIVQSNIIAVTLSSSFTNVKKKK</sequence>